<dbReference type="AlphaFoldDB" id="X5M8H9"/>
<dbReference type="PROSITE" id="PS00166">
    <property type="entry name" value="ENOYL_COA_HYDRATASE"/>
    <property type="match status" value="1"/>
</dbReference>
<protein>
    <submittedName>
        <fullName evidence="3">Enoyl-CoA hydratase</fullName>
        <ecNumber evidence="3">4.2.1.17</ecNumber>
    </submittedName>
</protein>
<evidence type="ECO:0000313" key="4">
    <source>
        <dbReference type="Proteomes" id="UP000032160"/>
    </source>
</evidence>
<reference evidence="3 4" key="1">
    <citation type="journal article" date="2014" name="Front. Genet.">
        <title>Genome and metabolic network of "Candidatus Phaeomarinobacter ectocarpi" Ec32, a new candidate genus of Alphaproteobacteria frequently associated with brown algae.</title>
        <authorList>
            <person name="Dittami S.M."/>
            <person name="Barbeyron T."/>
            <person name="Boyen C."/>
            <person name="Cambefort J."/>
            <person name="Collet G."/>
            <person name="Delage L."/>
            <person name="Gobet A."/>
            <person name="Groisillier A."/>
            <person name="Leblanc C."/>
            <person name="Michel G."/>
            <person name="Scornet D."/>
            <person name="Siegel A."/>
            <person name="Tapia J.E."/>
            <person name="Tonon T."/>
        </authorList>
    </citation>
    <scope>NUCLEOTIDE SEQUENCE [LARGE SCALE GENOMIC DNA]</scope>
    <source>
        <strain evidence="3 4">Ec32</strain>
    </source>
</reference>
<dbReference type="GO" id="GO:0006635">
    <property type="term" value="P:fatty acid beta-oxidation"/>
    <property type="evidence" value="ECO:0007669"/>
    <property type="project" value="TreeGrafter"/>
</dbReference>
<dbReference type="PANTHER" id="PTHR11941">
    <property type="entry name" value="ENOYL-COA HYDRATASE-RELATED"/>
    <property type="match status" value="1"/>
</dbReference>
<keyword evidence="3" id="KW-0456">Lyase</keyword>
<gene>
    <name evidence="3" type="ORF">BN1012_Phect1404</name>
</gene>
<comment type="similarity">
    <text evidence="1 2">Belongs to the enoyl-CoA hydratase/isomerase family.</text>
</comment>
<dbReference type="SUPFAM" id="SSF52096">
    <property type="entry name" value="ClpP/crotonase"/>
    <property type="match status" value="1"/>
</dbReference>
<dbReference type="InterPro" id="IPR029045">
    <property type="entry name" value="ClpP/crotonase-like_dom_sf"/>
</dbReference>
<keyword evidence="4" id="KW-1185">Reference proteome</keyword>
<dbReference type="HOGENOM" id="CLU_009834_7_6_5"/>
<dbReference type="GO" id="GO:0004300">
    <property type="term" value="F:enoyl-CoA hydratase activity"/>
    <property type="evidence" value="ECO:0007669"/>
    <property type="project" value="UniProtKB-EC"/>
</dbReference>
<evidence type="ECO:0000256" key="2">
    <source>
        <dbReference type="RuleBase" id="RU003707"/>
    </source>
</evidence>
<accession>X5M8H9</accession>
<dbReference type="OrthoDB" id="9775794at2"/>
<organism evidence="3 4">
    <name type="scientific">Candidatus Phaeomarinibacter ectocarpi</name>
    <dbReference type="NCBI Taxonomy" id="1458461"/>
    <lineage>
        <taxon>Bacteria</taxon>
        <taxon>Pseudomonadati</taxon>
        <taxon>Pseudomonadota</taxon>
        <taxon>Alphaproteobacteria</taxon>
        <taxon>Hyphomicrobiales</taxon>
        <taxon>Parvibaculaceae</taxon>
        <taxon>Candidatus Phaeomarinibacter</taxon>
    </lineage>
</organism>
<dbReference type="PANTHER" id="PTHR11941:SF54">
    <property type="entry name" value="ENOYL-COA HYDRATASE, MITOCHONDRIAL"/>
    <property type="match status" value="1"/>
</dbReference>
<proteinExistence type="inferred from homology"/>
<dbReference type="KEGG" id="pect:BN1012_Phect1404"/>
<dbReference type="STRING" id="1458461.BN1012_Phect1404"/>
<dbReference type="EMBL" id="HG966617">
    <property type="protein sequence ID" value="CDO59618.1"/>
    <property type="molecule type" value="Genomic_DNA"/>
</dbReference>
<dbReference type="PATRIC" id="fig|1458461.3.peg.1403"/>
<dbReference type="InterPro" id="IPR018376">
    <property type="entry name" value="Enoyl-CoA_hyd/isom_CS"/>
</dbReference>
<sequence length="269" mass="28329">MSDVPAGTTPKSAADTGDTLHVEHRDNGVVLIEIDRPPANALDLATRTRLEAVLDGIETDLSVRAVVLSGRGKSFCAGDDLREAMTRGEDALASLSQFGRLLDKIEALRVPVIAGVNGACVGGGLELALCCDVRVASEKAFFIGAGVNVGLMASVYRLPRLIGIAQAKAMLLTGLRTQAQTALTYGLVTAVHPHESLLDEALAIADRIASRAPLSVEATKRMVGQAFDLDPQEAATAIGREVAPLAKSDDHKAGVLAFVSREEPVFNRR</sequence>
<dbReference type="EC" id="4.2.1.17" evidence="3"/>
<dbReference type="Proteomes" id="UP000032160">
    <property type="component" value="Chromosome I"/>
</dbReference>
<evidence type="ECO:0000256" key="1">
    <source>
        <dbReference type="ARBA" id="ARBA00005254"/>
    </source>
</evidence>
<dbReference type="Gene3D" id="3.90.226.10">
    <property type="entry name" value="2-enoyl-CoA Hydratase, Chain A, domain 1"/>
    <property type="match status" value="1"/>
</dbReference>
<name>X5M8H9_9HYPH</name>
<evidence type="ECO:0000313" key="3">
    <source>
        <dbReference type="EMBL" id="CDO59618.1"/>
    </source>
</evidence>
<dbReference type="RefSeq" id="WP_043950214.1">
    <property type="nucleotide sequence ID" value="NZ_HG966617.1"/>
</dbReference>
<dbReference type="CDD" id="cd06558">
    <property type="entry name" value="crotonase-like"/>
    <property type="match status" value="1"/>
</dbReference>
<dbReference type="Pfam" id="PF00378">
    <property type="entry name" value="ECH_1"/>
    <property type="match status" value="1"/>
</dbReference>
<dbReference type="InterPro" id="IPR001753">
    <property type="entry name" value="Enoyl-CoA_hydra/iso"/>
</dbReference>